<sequence length="419" mass="42190">MAAGYLDVLRARHATRLLTGTLVGRLPSGTAHIAIVLFTRAEGGSYTLAGALAAAYGLATAVGQPLLGRAVDLHGQPRVQLPAAVLSALGMALFALVGLDPLPLACLAVVIAGVCTPPLEGGLRALWPTVLGPQDRVHRAYAMDAVAQEIMFTLGPLLVTVLVALWSPAVALVVINAIGVLGALSVVLSEPSRTWRSAPREAHWLGALRSPGLLALLGSFFFVGTALGSITVAGVAYADDHGDASVYGWLMAALGLGALIGGVVYGARQWAGAPERRLRVIVALLALGYLPLTLTPGVAAMTGLAALAGVFLAPAIACSFIVVDRHAPRGTVTEAFSWLVTTFGVGAAAGTALAGPAVELGGTAWSFGVAGAGGVAALVVLLATGGVLAVPARTPTVVTGSENDRNGAVEPGFSSGHKA</sequence>
<dbReference type="PANTHER" id="PTHR23542">
    <property type="match status" value="1"/>
</dbReference>
<dbReference type="Gene3D" id="1.20.1250.20">
    <property type="entry name" value="MFS general substrate transporter like domains"/>
    <property type="match status" value="2"/>
</dbReference>
<dbReference type="EMBL" id="CP045702">
    <property type="protein sequence ID" value="QNE78326.1"/>
    <property type="molecule type" value="Genomic_DNA"/>
</dbReference>
<feature type="transmembrane region" description="Helical" evidence="6">
    <location>
        <begin position="364"/>
        <end position="390"/>
    </location>
</feature>
<dbReference type="Proteomes" id="UP000515307">
    <property type="component" value="Chromosome"/>
</dbReference>
<dbReference type="GO" id="GO:0005886">
    <property type="term" value="C:plasma membrane"/>
    <property type="evidence" value="ECO:0007669"/>
    <property type="project" value="UniProtKB-SubCell"/>
</dbReference>
<evidence type="ECO:0000256" key="3">
    <source>
        <dbReference type="ARBA" id="ARBA00022989"/>
    </source>
</evidence>
<dbReference type="PANTHER" id="PTHR23542:SF1">
    <property type="entry name" value="MAJOR FACILITATOR SUPERFAMILY (MFS) PROFILE DOMAIN-CONTAINING PROTEIN"/>
    <property type="match status" value="1"/>
</dbReference>
<reference evidence="9" key="1">
    <citation type="submission" date="2019-10" db="EMBL/GenBank/DDBJ databases">
        <title>Antimicrobial potential of Antarctic Bacteria.</title>
        <authorList>
            <person name="Benaud N."/>
            <person name="Edwards R.J."/>
            <person name="Ferrari B.C."/>
        </authorList>
    </citation>
    <scope>NUCLEOTIDE SEQUENCE [LARGE SCALE GENOMIC DNA]</scope>
    <source>
        <strain evidence="9">NBSH44</strain>
    </source>
</reference>
<feature type="transmembrane region" description="Helical" evidence="6">
    <location>
        <begin position="79"/>
        <end position="96"/>
    </location>
</feature>
<accession>A0A7G7BSL1</accession>
<evidence type="ECO:0000256" key="1">
    <source>
        <dbReference type="ARBA" id="ARBA00004651"/>
    </source>
</evidence>
<keyword evidence="4 6" id="KW-0472">Membrane</keyword>
<dbReference type="PROSITE" id="PS50850">
    <property type="entry name" value="MFS"/>
    <property type="match status" value="1"/>
</dbReference>
<evidence type="ECO:0000256" key="4">
    <source>
        <dbReference type="ARBA" id="ARBA00023136"/>
    </source>
</evidence>
<dbReference type="SUPFAM" id="SSF103473">
    <property type="entry name" value="MFS general substrate transporter"/>
    <property type="match status" value="1"/>
</dbReference>
<feature type="transmembrane region" description="Helical" evidence="6">
    <location>
        <begin position="244"/>
        <end position="266"/>
    </location>
</feature>
<feature type="domain" description="Major facilitator superfamily (MFS) profile" evidence="7">
    <location>
        <begin position="212"/>
        <end position="419"/>
    </location>
</feature>
<feature type="region of interest" description="Disordered" evidence="5">
    <location>
        <begin position="398"/>
        <end position="419"/>
    </location>
</feature>
<evidence type="ECO:0000313" key="9">
    <source>
        <dbReference type="Proteomes" id="UP000515307"/>
    </source>
</evidence>
<gene>
    <name evidence="8" type="ORF">F0344_30280</name>
</gene>
<dbReference type="InterPro" id="IPR020846">
    <property type="entry name" value="MFS_dom"/>
</dbReference>
<name>A0A7G7BSL1_9ACTN</name>
<dbReference type="InterPro" id="IPR036259">
    <property type="entry name" value="MFS_trans_sf"/>
</dbReference>
<feature type="transmembrane region" description="Helical" evidence="6">
    <location>
        <begin position="169"/>
        <end position="188"/>
    </location>
</feature>
<feature type="transmembrane region" description="Helical" evidence="6">
    <location>
        <begin position="46"/>
        <end position="67"/>
    </location>
</feature>
<dbReference type="Pfam" id="PF07690">
    <property type="entry name" value="MFS_1"/>
    <property type="match status" value="1"/>
</dbReference>
<feature type="transmembrane region" description="Helical" evidence="6">
    <location>
        <begin position="304"/>
        <end position="323"/>
    </location>
</feature>
<feature type="transmembrane region" description="Helical" evidence="6">
    <location>
        <begin position="213"/>
        <end position="238"/>
    </location>
</feature>
<dbReference type="GO" id="GO:0022857">
    <property type="term" value="F:transmembrane transporter activity"/>
    <property type="evidence" value="ECO:0007669"/>
    <property type="project" value="InterPro"/>
</dbReference>
<evidence type="ECO:0000259" key="7">
    <source>
        <dbReference type="PROSITE" id="PS50850"/>
    </source>
</evidence>
<comment type="subcellular location">
    <subcellularLocation>
        <location evidence="1">Cell membrane</location>
        <topology evidence="1">Multi-pass membrane protein</topology>
    </subcellularLocation>
</comment>
<dbReference type="AlphaFoldDB" id="A0A7G7BSL1"/>
<proteinExistence type="predicted"/>
<dbReference type="KEGG" id="sfiy:F0344_30280"/>
<evidence type="ECO:0000256" key="6">
    <source>
        <dbReference type="SAM" id="Phobius"/>
    </source>
</evidence>
<feature type="transmembrane region" description="Helical" evidence="6">
    <location>
        <begin position="335"/>
        <end position="358"/>
    </location>
</feature>
<evidence type="ECO:0000313" key="8">
    <source>
        <dbReference type="EMBL" id="QNE78326.1"/>
    </source>
</evidence>
<dbReference type="InterPro" id="IPR011701">
    <property type="entry name" value="MFS"/>
</dbReference>
<feature type="transmembrane region" description="Helical" evidence="6">
    <location>
        <begin position="278"/>
        <end position="298"/>
    </location>
</feature>
<keyword evidence="2 6" id="KW-0812">Transmembrane</keyword>
<evidence type="ECO:0000256" key="2">
    <source>
        <dbReference type="ARBA" id="ARBA00022692"/>
    </source>
</evidence>
<organism evidence="8 9">
    <name type="scientific">Streptomyces finlayi</name>
    <dbReference type="NCBI Taxonomy" id="67296"/>
    <lineage>
        <taxon>Bacteria</taxon>
        <taxon>Bacillati</taxon>
        <taxon>Actinomycetota</taxon>
        <taxon>Actinomycetes</taxon>
        <taxon>Kitasatosporales</taxon>
        <taxon>Streptomycetaceae</taxon>
        <taxon>Streptomyces</taxon>
    </lineage>
</organism>
<dbReference type="RefSeq" id="WP_185301780.1">
    <property type="nucleotide sequence ID" value="NZ_CP045702.1"/>
</dbReference>
<protein>
    <submittedName>
        <fullName evidence="8">MFS transporter</fullName>
    </submittedName>
</protein>
<evidence type="ECO:0000256" key="5">
    <source>
        <dbReference type="SAM" id="MobiDB-lite"/>
    </source>
</evidence>
<keyword evidence="3 6" id="KW-1133">Transmembrane helix</keyword>
<keyword evidence="9" id="KW-1185">Reference proteome</keyword>